<dbReference type="SUPFAM" id="SSF48452">
    <property type="entry name" value="TPR-like"/>
    <property type="match status" value="1"/>
</dbReference>
<proteinExistence type="predicted"/>
<sequence>MLSIPHKLLTLGAVSIIGFIAGAGAQEVDPATVVVVANKSVKGSVKVAKAYQALRNIPENNLILIRTEETERITREAYIETIHNPLLEELLDRGLLDALPGKKDEFGRKTVSVLKNPLRYMVLCYGVPSHILKKPVEELDDLNLRRSALTGVYLSLVDQFSEGLMARNEASVDGELALLLKRDMPMNGFVPNPLFNRPPNGPTQDIIRVTRLDGPSEKAVLRMLDNSRRGEALGLKGRAYVDEDGRKGPYEEGNTWMANTALVFKTLGFDLDHDTARKTFPAEARFDAPVLYAGWYAGNITGPFTLPGFTFPPGAVAAHLHSFSAKSIRSPNRGWVGPMVERGVSATFGNVAEPYLKFTHRFDLFFAALGNGWTLADAAYFALPALSWQAVTIGDPLYRPFAVSLDTQLENTGDATQILSDQYVVLRKMNRLLEAGETKEAVRTAGRGMQKTPGAALGLGRARLLEEQGKTDAALRALSFLAQLDPMDSMEWGLYAELGETLNRLGDTKNAFRIFEKLEAIKMPEKVKLAFLRRGIPIAEDAGRADISVDWRVRVTPPPPPPPPPESE</sequence>
<dbReference type="RefSeq" id="WP_163963916.1">
    <property type="nucleotide sequence ID" value="NZ_JAAGNX010000002.1"/>
</dbReference>
<dbReference type="EMBL" id="JAAGNX010000002">
    <property type="protein sequence ID" value="NDV62214.1"/>
    <property type="molecule type" value="Genomic_DNA"/>
</dbReference>
<dbReference type="NCBIfam" id="TIGR03790">
    <property type="entry name" value="TIGR03790 family protein"/>
    <property type="match status" value="1"/>
</dbReference>
<feature type="chain" id="PRO_5025505328" evidence="1">
    <location>
        <begin position="26"/>
        <end position="568"/>
    </location>
</feature>
<evidence type="ECO:0000256" key="1">
    <source>
        <dbReference type="SAM" id="SignalP"/>
    </source>
</evidence>
<reference evidence="2 3" key="1">
    <citation type="submission" date="2020-02" db="EMBL/GenBank/DDBJ databases">
        <title>Albibacoteraceae fam. nov., the first described family within the subdivision 4 Verrucomicrobia.</title>
        <authorList>
            <person name="Xi F."/>
        </authorList>
    </citation>
    <scope>NUCLEOTIDE SEQUENCE [LARGE SCALE GENOMIC DNA]</scope>
    <source>
        <strain evidence="2 3">CK1056</strain>
    </source>
</reference>
<dbReference type="InterPro" id="IPR011990">
    <property type="entry name" value="TPR-like_helical_dom_sf"/>
</dbReference>
<protein>
    <submittedName>
        <fullName evidence="2">TIGR03790 family protein</fullName>
    </submittedName>
</protein>
<dbReference type="Gene3D" id="1.25.40.10">
    <property type="entry name" value="Tetratricopeptide repeat domain"/>
    <property type="match status" value="1"/>
</dbReference>
<dbReference type="AlphaFoldDB" id="A0A6B2M247"/>
<accession>A0A6B2M247</accession>
<feature type="signal peptide" evidence="1">
    <location>
        <begin position="1"/>
        <end position="25"/>
    </location>
</feature>
<dbReference type="InterPro" id="IPR022265">
    <property type="entry name" value="CHP03790"/>
</dbReference>
<dbReference type="Proteomes" id="UP000478417">
    <property type="component" value="Unassembled WGS sequence"/>
</dbReference>
<evidence type="ECO:0000313" key="3">
    <source>
        <dbReference type="Proteomes" id="UP000478417"/>
    </source>
</evidence>
<name>A0A6B2M247_9BACT</name>
<keyword evidence="3" id="KW-1185">Reference proteome</keyword>
<gene>
    <name evidence="2" type="ORF">G0Q06_07125</name>
</gene>
<comment type="caution">
    <text evidence="2">The sequence shown here is derived from an EMBL/GenBank/DDBJ whole genome shotgun (WGS) entry which is preliminary data.</text>
</comment>
<organism evidence="2 3">
    <name type="scientific">Oceanipulchritudo coccoides</name>
    <dbReference type="NCBI Taxonomy" id="2706888"/>
    <lineage>
        <taxon>Bacteria</taxon>
        <taxon>Pseudomonadati</taxon>
        <taxon>Verrucomicrobiota</taxon>
        <taxon>Opitutia</taxon>
        <taxon>Puniceicoccales</taxon>
        <taxon>Oceanipulchritudinaceae</taxon>
        <taxon>Oceanipulchritudo</taxon>
    </lineage>
</organism>
<keyword evidence="1" id="KW-0732">Signal</keyword>
<evidence type="ECO:0000313" key="2">
    <source>
        <dbReference type="EMBL" id="NDV62214.1"/>
    </source>
</evidence>